<dbReference type="AlphaFoldDB" id="A0A3B0TIN0"/>
<name>A0A3B0TIN0_9ZZZZ</name>
<dbReference type="InterPro" id="IPR053724">
    <property type="entry name" value="OMP_A26_sf"/>
</dbReference>
<evidence type="ECO:0000313" key="1">
    <source>
        <dbReference type="EMBL" id="VAW18521.1"/>
    </source>
</evidence>
<dbReference type="SUPFAM" id="SSF69917">
    <property type="entry name" value="OMPT-like"/>
    <property type="match status" value="1"/>
</dbReference>
<protein>
    <submittedName>
        <fullName evidence="1">Uncharacterized protein</fullName>
    </submittedName>
</protein>
<dbReference type="Gene3D" id="2.40.128.90">
    <property type="entry name" value="OMPT-like"/>
    <property type="match status" value="1"/>
</dbReference>
<reference evidence="1" key="1">
    <citation type="submission" date="2018-06" db="EMBL/GenBank/DDBJ databases">
        <authorList>
            <person name="Zhirakovskaya E."/>
        </authorList>
    </citation>
    <scope>NUCLEOTIDE SEQUENCE</scope>
</reference>
<proteinExistence type="predicted"/>
<gene>
    <name evidence="1" type="ORF">MNBD_ALPHA12-2227</name>
</gene>
<dbReference type="InterPro" id="IPR020080">
    <property type="entry name" value="OM_adhesin/peptidase_omptin"/>
</dbReference>
<dbReference type="GO" id="GO:0004190">
    <property type="term" value="F:aspartic-type endopeptidase activity"/>
    <property type="evidence" value="ECO:0007669"/>
    <property type="project" value="InterPro"/>
</dbReference>
<sequence length="317" mass="33937">MQRLPAFFAAAFSLLSFGGAAFAADPVPLADGLRGSYPQEWGISSQPSPLNFEIGMRYWYSLGAQQMSVFGGNYAARDVSHILELQFRIDDNSTATYLRGQIGYSIATTGTYNTPLVAGDQTINGGYIGYAGADFGYMPFGNDNFSFGGFAGYQYLADNPDMGRVNYITSSGAIESTNNATEIQALRLGGVVRAQLGDMFDINLQGAIIPYASLSGTYGAFYQPDFVSGGTNYEQGSPGTIDGRLYGASGEIMFGLRPAENLVLRLGARASYLTGQASMQYIAREVGTPTNSVSYRADTTGLDLFRYGALAEISGRF</sequence>
<organism evidence="1">
    <name type="scientific">hydrothermal vent metagenome</name>
    <dbReference type="NCBI Taxonomy" id="652676"/>
    <lineage>
        <taxon>unclassified sequences</taxon>
        <taxon>metagenomes</taxon>
        <taxon>ecological metagenomes</taxon>
    </lineage>
</organism>
<accession>A0A3B0TIN0</accession>
<dbReference type="EMBL" id="UOEO01000091">
    <property type="protein sequence ID" value="VAW18521.1"/>
    <property type="molecule type" value="Genomic_DNA"/>
</dbReference>